<protein>
    <submittedName>
        <fullName evidence="2">Uncharacterized protein</fullName>
    </submittedName>
</protein>
<evidence type="ECO:0000256" key="1">
    <source>
        <dbReference type="SAM" id="MobiDB-lite"/>
    </source>
</evidence>
<feature type="compositionally biased region" description="Basic and acidic residues" evidence="1">
    <location>
        <begin position="55"/>
        <end position="70"/>
    </location>
</feature>
<dbReference type="PANTHER" id="PTHR31751:SF42">
    <property type="entry name" value="PROTEIN CBG10204"/>
    <property type="match status" value="1"/>
</dbReference>
<sequence>MIVKSERRTRLVLMAKPTIFVKVLQTIHDMSLRRSENISDIEMLDLSAPSTDRSASTEDRSAPSDDRSAPTEDLSAPSEDLSAPGETSIYDHEYISGFNYKLALDKSFRNNTIDRSFVTNSKLEKDFPHLVHFCHTGSLEVFHSLVLKYHPKRVHFTMDWMVAGTQLAVLAHNANVGREQATIHKEQEGSGHIGDLRFKPFFSKRSKNLKIKKIYEKNNYCPYIFNDG</sequence>
<accession>A0AAD1R0I7</accession>
<gene>
    <name evidence="2" type="ORF">PECUL_23A028434</name>
</gene>
<dbReference type="Proteomes" id="UP001295444">
    <property type="component" value="Chromosome 01"/>
</dbReference>
<organism evidence="2 3">
    <name type="scientific">Pelobates cultripes</name>
    <name type="common">Western spadefoot toad</name>
    <dbReference type="NCBI Taxonomy" id="61616"/>
    <lineage>
        <taxon>Eukaryota</taxon>
        <taxon>Metazoa</taxon>
        <taxon>Chordata</taxon>
        <taxon>Craniata</taxon>
        <taxon>Vertebrata</taxon>
        <taxon>Euteleostomi</taxon>
        <taxon>Amphibia</taxon>
        <taxon>Batrachia</taxon>
        <taxon>Anura</taxon>
        <taxon>Pelobatoidea</taxon>
        <taxon>Pelobatidae</taxon>
        <taxon>Pelobates</taxon>
    </lineage>
</organism>
<dbReference type="AlphaFoldDB" id="A0AAD1R0I7"/>
<dbReference type="EMBL" id="OW240912">
    <property type="protein sequence ID" value="CAH2221450.1"/>
    <property type="molecule type" value="Genomic_DNA"/>
</dbReference>
<dbReference type="PANTHER" id="PTHR31751">
    <property type="entry name" value="SI:CH211-108C17.2-RELATED-RELATED"/>
    <property type="match status" value="1"/>
</dbReference>
<name>A0AAD1R0I7_PELCU</name>
<evidence type="ECO:0000313" key="3">
    <source>
        <dbReference type="Proteomes" id="UP001295444"/>
    </source>
</evidence>
<evidence type="ECO:0000313" key="2">
    <source>
        <dbReference type="EMBL" id="CAH2221450.1"/>
    </source>
</evidence>
<proteinExistence type="predicted"/>
<reference evidence="2" key="1">
    <citation type="submission" date="2022-03" db="EMBL/GenBank/DDBJ databases">
        <authorList>
            <person name="Alioto T."/>
            <person name="Alioto T."/>
            <person name="Gomez Garrido J."/>
        </authorList>
    </citation>
    <scope>NUCLEOTIDE SEQUENCE</scope>
</reference>
<keyword evidence="3" id="KW-1185">Reference proteome</keyword>
<feature type="region of interest" description="Disordered" evidence="1">
    <location>
        <begin position="43"/>
        <end position="85"/>
    </location>
</feature>